<sequence>MSVRSTIGRSTLAGAAAGREAAAKLQAGAATLEHPWVLDFADMELVTASAFREAVLPIVRWAAQDGQPCLVANLNEVSREEALLAASTSEVVLLFCSLNDGAIAGAYAQGPLDAKLSLTLELTLRLGEADARAISEVSGENTVITAWNNRLVALTRMGLLTERKVGKTKFYSPAVKGMSYGK</sequence>
<evidence type="ECO:0000313" key="1">
    <source>
        <dbReference type="EMBL" id="PPE67113.1"/>
    </source>
</evidence>
<dbReference type="AlphaFoldDB" id="A0A2S5SWH3"/>
<gene>
    <name evidence="1" type="ORF">C1704_06660</name>
</gene>
<reference evidence="1 2" key="1">
    <citation type="submission" date="2018-02" db="EMBL/GenBank/DDBJ databases">
        <title>Reclassifiation of [Polyangium] brachysporum DSM 7029 as Guopingzhaonella breviflexa gen. nov., sp. nov., a member of the family Comamonadaceae.</title>
        <authorList>
            <person name="Tang B."/>
        </authorList>
    </citation>
    <scope>NUCLEOTIDE SEQUENCE [LARGE SCALE GENOMIC DNA]</scope>
    <source>
        <strain evidence="1 2">BCRC 80649</strain>
    </source>
</reference>
<accession>A0A2S5SWH3</accession>
<proteinExistence type="predicted"/>
<dbReference type="Proteomes" id="UP000238605">
    <property type="component" value="Unassembled WGS sequence"/>
</dbReference>
<protein>
    <submittedName>
        <fullName evidence="1">Uncharacterized protein</fullName>
    </submittedName>
</protein>
<keyword evidence="2" id="KW-1185">Reference proteome</keyword>
<dbReference type="EMBL" id="PSNX01000004">
    <property type="protein sequence ID" value="PPE67113.1"/>
    <property type="molecule type" value="Genomic_DNA"/>
</dbReference>
<name>A0A2S5SWH3_9BURK</name>
<evidence type="ECO:0000313" key="2">
    <source>
        <dbReference type="Proteomes" id="UP000238605"/>
    </source>
</evidence>
<organism evidence="1 2">
    <name type="scientific">Caldimonas caldifontis</name>
    <dbReference type="NCBI Taxonomy" id="1452508"/>
    <lineage>
        <taxon>Bacteria</taxon>
        <taxon>Pseudomonadati</taxon>
        <taxon>Pseudomonadota</taxon>
        <taxon>Betaproteobacteria</taxon>
        <taxon>Burkholderiales</taxon>
        <taxon>Sphaerotilaceae</taxon>
        <taxon>Caldimonas</taxon>
    </lineage>
</organism>
<comment type="caution">
    <text evidence="1">The sequence shown here is derived from an EMBL/GenBank/DDBJ whole genome shotgun (WGS) entry which is preliminary data.</text>
</comment>